<evidence type="ECO:0000313" key="6">
    <source>
        <dbReference type="Proteomes" id="UP000887540"/>
    </source>
</evidence>
<keyword evidence="6" id="KW-1185">Reference proteome</keyword>
<proteinExistence type="inferred from homology"/>
<comment type="similarity">
    <text evidence="2">Belongs to the band 7/mec-2 family.</text>
</comment>
<dbReference type="FunFam" id="3.30.479.30:FF:000004">
    <property type="entry name" value="Putative membrane protease family, stomatin"/>
    <property type="match status" value="1"/>
</dbReference>
<evidence type="ECO:0000313" key="7">
    <source>
        <dbReference type="WBParaSite" id="ACRNAN_scaffold1268.g18702.t1"/>
    </source>
</evidence>
<name>A0A914CN81_9BILA</name>
<dbReference type="PANTHER" id="PTHR43327">
    <property type="entry name" value="STOMATIN-LIKE PROTEIN 2, MITOCHONDRIAL"/>
    <property type="match status" value="1"/>
</dbReference>
<dbReference type="PRINTS" id="PR00721">
    <property type="entry name" value="STOMATIN"/>
</dbReference>
<organism evidence="6 7">
    <name type="scientific">Acrobeloides nanus</name>
    <dbReference type="NCBI Taxonomy" id="290746"/>
    <lineage>
        <taxon>Eukaryota</taxon>
        <taxon>Metazoa</taxon>
        <taxon>Ecdysozoa</taxon>
        <taxon>Nematoda</taxon>
        <taxon>Chromadorea</taxon>
        <taxon>Rhabditida</taxon>
        <taxon>Tylenchina</taxon>
        <taxon>Cephalobomorpha</taxon>
        <taxon>Cephaloboidea</taxon>
        <taxon>Cephalobidae</taxon>
        <taxon>Acrobeloides</taxon>
    </lineage>
</organism>
<evidence type="ECO:0000256" key="3">
    <source>
        <dbReference type="ARBA" id="ARBA00023128"/>
    </source>
</evidence>
<keyword evidence="3" id="KW-0496">Mitochondrion</keyword>
<protein>
    <submittedName>
        <fullName evidence="7">Band 7 domain-containing protein</fullName>
    </submittedName>
</protein>
<evidence type="ECO:0000256" key="1">
    <source>
        <dbReference type="ARBA" id="ARBA00004173"/>
    </source>
</evidence>
<feature type="coiled-coil region" evidence="4">
    <location>
        <begin position="194"/>
        <end position="243"/>
    </location>
</feature>
<dbReference type="InterPro" id="IPR050710">
    <property type="entry name" value="Band7/mec-2_domain"/>
</dbReference>
<dbReference type="InterPro" id="IPR036013">
    <property type="entry name" value="Band_7/SPFH_dom_sf"/>
</dbReference>
<dbReference type="Pfam" id="PF01145">
    <property type="entry name" value="Band_7"/>
    <property type="match status" value="1"/>
</dbReference>
<feature type="domain" description="Band 7" evidence="5">
    <location>
        <begin position="1"/>
        <end position="158"/>
    </location>
</feature>
<dbReference type="InterPro" id="IPR032435">
    <property type="entry name" value="STML2-like_C"/>
</dbReference>
<keyword evidence="4" id="KW-0175">Coiled coil</keyword>
<evidence type="ECO:0000259" key="5">
    <source>
        <dbReference type="SMART" id="SM00244"/>
    </source>
</evidence>
<dbReference type="InterPro" id="IPR001972">
    <property type="entry name" value="Stomatin_HflK_fam"/>
</dbReference>
<dbReference type="SUPFAM" id="SSF117892">
    <property type="entry name" value="Band 7/SPFH domain"/>
    <property type="match status" value="1"/>
</dbReference>
<sequence>MINFVPQQEAWVIERMGKFHRILQPGMNFLLPCIDNIKYIHTLKEITIEIPQQDAITLDNVQLDLDAVLYIRVVDPYKASYGVQNPEYAIAQLAMTVMRAEVGKLLLDNVFRERANLNMAIVEGIKDASEPWGIVCLRYEIRTMNMPPEIQKAMKMQVEAERKKRAMILESEGLRQSEMNKAEGEKQSRILRSEAAMQEDVNKATAAAKAAESEKLSRILESEAEMQSRINMAKAQAQAAESEKIQNILASEAEKQALINRAAGQAQAIQMEFDARCKALEELATTLDNRGADDAASFVIADNYVKAFGNLAKTNNSIIIPSNPSDVGSMVAQAMTIYKQVSNKP</sequence>
<dbReference type="WBParaSite" id="ACRNAN_scaffold1268.g18702.t1">
    <property type="protein sequence ID" value="ACRNAN_scaffold1268.g18702.t1"/>
    <property type="gene ID" value="ACRNAN_scaffold1268.g18702"/>
</dbReference>
<dbReference type="PANTHER" id="PTHR43327:SF10">
    <property type="entry name" value="STOMATIN-LIKE PROTEIN 2, MITOCHONDRIAL"/>
    <property type="match status" value="1"/>
</dbReference>
<evidence type="ECO:0000256" key="4">
    <source>
        <dbReference type="SAM" id="Coils"/>
    </source>
</evidence>
<reference evidence="7" key="1">
    <citation type="submission" date="2022-11" db="UniProtKB">
        <authorList>
            <consortium name="WormBaseParasite"/>
        </authorList>
    </citation>
    <scope>IDENTIFICATION</scope>
</reference>
<dbReference type="CDD" id="cd08829">
    <property type="entry name" value="SPFH_paraslipin"/>
    <property type="match status" value="1"/>
</dbReference>
<dbReference type="Pfam" id="PF16200">
    <property type="entry name" value="Band_7_C"/>
    <property type="match status" value="1"/>
</dbReference>
<dbReference type="SMART" id="SM00244">
    <property type="entry name" value="PHB"/>
    <property type="match status" value="1"/>
</dbReference>
<dbReference type="GO" id="GO:0005739">
    <property type="term" value="C:mitochondrion"/>
    <property type="evidence" value="ECO:0007669"/>
    <property type="project" value="UniProtKB-SubCell"/>
</dbReference>
<accession>A0A914CN81</accession>
<evidence type="ECO:0000256" key="2">
    <source>
        <dbReference type="ARBA" id="ARBA00008164"/>
    </source>
</evidence>
<dbReference type="Proteomes" id="UP000887540">
    <property type="component" value="Unplaced"/>
</dbReference>
<dbReference type="InterPro" id="IPR001107">
    <property type="entry name" value="Band_7"/>
</dbReference>
<dbReference type="Gene3D" id="3.30.479.30">
    <property type="entry name" value="Band 7 domain"/>
    <property type="match status" value="1"/>
</dbReference>
<dbReference type="AlphaFoldDB" id="A0A914CN81"/>
<comment type="subcellular location">
    <subcellularLocation>
        <location evidence="1">Mitochondrion</location>
    </subcellularLocation>
</comment>
<dbReference type="GO" id="GO:0009898">
    <property type="term" value="C:cytoplasmic side of plasma membrane"/>
    <property type="evidence" value="ECO:0007669"/>
    <property type="project" value="UniProtKB-ARBA"/>
</dbReference>